<dbReference type="Pfam" id="PF13414">
    <property type="entry name" value="TPR_11"/>
    <property type="match status" value="2"/>
</dbReference>
<feature type="repeat" description="TPR" evidence="3">
    <location>
        <begin position="16"/>
        <end position="49"/>
    </location>
</feature>
<feature type="repeat" description="TPR" evidence="3">
    <location>
        <begin position="132"/>
        <end position="165"/>
    </location>
</feature>
<dbReference type="SMART" id="SM00028">
    <property type="entry name" value="TPR"/>
    <property type="match status" value="6"/>
</dbReference>
<dbReference type="AlphaFoldDB" id="T2IJ90"/>
<evidence type="ECO:0000313" key="5">
    <source>
        <dbReference type="Proteomes" id="UP000018348"/>
    </source>
</evidence>
<sequence>MITDTDQRQLEVKQQAQFNLDLANKLTPQGRLEEAIKYYNLAIELRPTWAEAYYYRGNAWVAKGNYQEGINDYQQAHGLGLNSKELTQTWEKTLAMLAGRYIDRSNKLFSQGKLEKALVEIEKAITIKPDLAEAYFYQGNIYFSSRQYQKGMASYDQALSLKANVPGLNLNYAHVLLRQGKLEKSIDYFHQELRNDPNCAEAHHMLGNTLDRLNRFQEALPYWEKAIALKPGKMKIYNDIALHLMFRGERKSMIRLLEQGYEEQQKKH</sequence>
<dbReference type="Pfam" id="PF13432">
    <property type="entry name" value="TPR_16"/>
    <property type="match status" value="1"/>
</dbReference>
<dbReference type="PROSITE" id="PS50005">
    <property type="entry name" value="TPR"/>
    <property type="match status" value="4"/>
</dbReference>
<dbReference type="PROSITE" id="PS50293">
    <property type="entry name" value="TPR_REGION"/>
    <property type="match status" value="1"/>
</dbReference>
<gene>
    <name evidence="4" type="ORF">CWATWH8502_2078</name>
</gene>
<dbReference type="Proteomes" id="UP000018348">
    <property type="component" value="Unassembled WGS sequence"/>
</dbReference>
<accession>T2IJ90</accession>
<feature type="repeat" description="TPR" evidence="3">
    <location>
        <begin position="200"/>
        <end position="233"/>
    </location>
</feature>
<dbReference type="InterPro" id="IPR019734">
    <property type="entry name" value="TPR_rpt"/>
</dbReference>
<dbReference type="RefSeq" id="WP_021832113.1">
    <property type="nucleotide sequence ID" value="NZ_CAQK01000865.1"/>
</dbReference>
<organism evidence="4 5">
    <name type="scientific">Crocosphaera watsonii WH 8502</name>
    <dbReference type="NCBI Taxonomy" id="423474"/>
    <lineage>
        <taxon>Bacteria</taxon>
        <taxon>Bacillati</taxon>
        <taxon>Cyanobacteriota</taxon>
        <taxon>Cyanophyceae</taxon>
        <taxon>Oscillatoriophycideae</taxon>
        <taxon>Chroococcales</taxon>
        <taxon>Aphanothecaceae</taxon>
        <taxon>Crocosphaera</taxon>
    </lineage>
</organism>
<dbReference type="EMBL" id="CAQK01000865">
    <property type="protein sequence ID" value="CCQ53626.1"/>
    <property type="molecule type" value="Genomic_DNA"/>
</dbReference>
<dbReference type="Gene3D" id="1.25.40.10">
    <property type="entry name" value="Tetratricopeptide repeat domain"/>
    <property type="match status" value="2"/>
</dbReference>
<evidence type="ECO:0000256" key="1">
    <source>
        <dbReference type="ARBA" id="ARBA00022737"/>
    </source>
</evidence>
<keyword evidence="1" id="KW-0677">Repeat</keyword>
<dbReference type="InterPro" id="IPR011990">
    <property type="entry name" value="TPR-like_helical_dom_sf"/>
</dbReference>
<name>T2IJ90_CROWT</name>
<dbReference type="PANTHER" id="PTHR44858:SF1">
    <property type="entry name" value="UDP-N-ACETYLGLUCOSAMINE--PEPTIDE N-ACETYLGLUCOSAMINYLTRANSFERASE SPINDLY-RELATED"/>
    <property type="match status" value="1"/>
</dbReference>
<proteinExistence type="predicted"/>
<dbReference type="SUPFAM" id="SSF48452">
    <property type="entry name" value="TPR-like"/>
    <property type="match status" value="1"/>
</dbReference>
<reference evidence="4 5" key="2">
    <citation type="submission" date="2013-09" db="EMBL/GenBank/DDBJ databases">
        <title>Whole genome comparison of six Crocosphaera watsonii strains with differing phenotypes.</title>
        <authorList>
            <person name="Bench S.R."/>
            <person name="Heller P."/>
            <person name="Frank I."/>
            <person name="Arciniega M."/>
            <person name="Shilova I.N."/>
            <person name="Zehr J.P."/>
        </authorList>
    </citation>
    <scope>NUCLEOTIDE SEQUENCE [LARGE SCALE GENOMIC DNA]</scope>
    <source>
        <strain evidence="4 5">WH 8502</strain>
    </source>
</reference>
<feature type="repeat" description="TPR" evidence="3">
    <location>
        <begin position="50"/>
        <end position="83"/>
    </location>
</feature>
<reference evidence="4 5" key="1">
    <citation type="submission" date="2013-01" db="EMBL/GenBank/DDBJ databases">
        <authorList>
            <person name="Bench S."/>
        </authorList>
    </citation>
    <scope>NUCLEOTIDE SEQUENCE [LARGE SCALE GENOMIC DNA]</scope>
    <source>
        <strain evidence="4 5">WH 8502</strain>
    </source>
</reference>
<evidence type="ECO:0000256" key="2">
    <source>
        <dbReference type="ARBA" id="ARBA00022803"/>
    </source>
</evidence>
<dbReference type="PANTHER" id="PTHR44858">
    <property type="entry name" value="TETRATRICOPEPTIDE REPEAT PROTEIN 6"/>
    <property type="match status" value="1"/>
</dbReference>
<keyword evidence="2 3" id="KW-0802">TPR repeat</keyword>
<evidence type="ECO:0000313" key="4">
    <source>
        <dbReference type="EMBL" id="CCQ53626.1"/>
    </source>
</evidence>
<evidence type="ECO:0000256" key="3">
    <source>
        <dbReference type="PROSITE-ProRule" id="PRU00339"/>
    </source>
</evidence>
<protein>
    <submittedName>
        <fullName evidence="4">TPR repeat:Sel1-like repeat:Sel1-like repeat</fullName>
    </submittedName>
</protein>
<dbReference type="InterPro" id="IPR050498">
    <property type="entry name" value="Ycf3"/>
</dbReference>
<comment type="caution">
    <text evidence="4">The sequence shown here is derived from an EMBL/GenBank/DDBJ whole genome shotgun (WGS) entry which is preliminary data.</text>
</comment>